<evidence type="ECO:0000313" key="2">
    <source>
        <dbReference type="EMBL" id="EJZ12794.1"/>
    </source>
</evidence>
<dbReference type="EMBL" id="ALQA01000002">
    <property type="protein sequence ID" value="EJZ12794.1"/>
    <property type="molecule type" value="Genomic_DNA"/>
</dbReference>
<gene>
    <name evidence="2" type="ORF">MVAC_01890</name>
</gene>
<organism evidence="2 3">
    <name type="scientific">Mycolicibacterium vaccae ATCC 25954</name>
    <dbReference type="NCBI Taxonomy" id="1194972"/>
    <lineage>
        <taxon>Bacteria</taxon>
        <taxon>Bacillati</taxon>
        <taxon>Actinomycetota</taxon>
        <taxon>Actinomycetes</taxon>
        <taxon>Mycobacteriales</taxon>
        <taxon>Mycobacteriaceae</taxon>
        <taxon>Mycolicibacterium</taxon>
    </lineage>
</organism>
<evidence type="ECO:0000256" key="1">
    <source>
        <dbReference type="SAM" id="MobiDB-lite"/>
    </source>
</evidence>
<reference evidence="2 3" key="1">
    <citation type="journal article" date="2012" name="J. Bacteriol.">
        <title>Complete Genome Sequence of Mycobacterium vaccae Type Strain ATCC 25954.</title>
        <authorList>
            <person name="Ho Y.S."/>
            <person name="Adroub S.A."/>
            <person name="Abadi M."/>
            <person name="Al Alwan B."/>
            <person name="Alkhateeb R."/>
            <person name="Gao G."/>
            <person name="Ragab A."/>
            <person name="Ali S."/>
            <person name="van Soolingen D."/>
            <person name="Bitter W."/>
            <person name="Pain A."/>
            <person name="Abdallah A.M."/>
        </authorList>
    </citation>
    <scope>NUCLEOTIDE SEQUENCE [LARGE SCALE GENOMIC DNA]</scope>
    <source>
        <strain evidence="2 3">ATCC 25954</strain>
    </source>
</reference>
<protein>
    <submittedName>
        <fullName evidence="2">Uncharacterized protein</fullName>
    </submittedName>
</protein>
<feature type="region of interest" description="Disordered" evidence="1">
    <location>
        <begin position="30"/>
        <end position="141"/>
    </location>
</feature>
<dbReference type="Proteomes" id="UP000006072">
    <property type="component" value="Unassembled WGS sequence"/>
</dbReference>
<feature type="compositionally biased region" description="Acidic residues" evidence="1">
    <location>
        <begin position="72"/>
        <end position="126"/>
    </location>
</feature>
<dbReference type="PATRIC" id="fig|1194972.3.peg.387"/>
<feature type="compositionally biased region" description="Basic and acidic residues" evidence="1">
    <location>
        <begin position="38"/>
        <end position="49"/>
    </location>
</feature>
<name>K0VNL1_MYCVA</name>
<comment type="caution">
    <text evidence="2">The sequence shown here is derived from an EMBL/GenBank/DDBJ whole genome shotgun (WGS) entry which is preliminary data.</text>
</comment>
<accession>K0VNL1</accession>
<dbReference type="AlphaFoldDB" id="K0VNL1"/>
<proteinExistence type="predicted"/>
<feature type="non-terminal residue" evidence="2">
    <location>
        <position position="1"/>
    </location>
</feature>
<keyword evidence="3" id="KW-1185">Reference proteome</keyword>
<dbReference type="HOGENOM" id="CLU_1819917_0_0_11"/>
<evidence type="ECO:0000313" key="3">
    <source>
        <dbReference type="Proteomes" id="UP000006072"/>
    </source>
</evidence>
<sequence length="141" mass="14258">SRYRPARLMPSLGELVSTAAKIPGAIREGLDSLAAKDSPQRSDEPEPSARRAKSAADVSEPGGVDELGNPAADDEGPDTEAAGDEDADTDAADDTEPDTEAEPEDPANADDEDADTDAADDSEPDTEPGAGAGDSPQPAAA</sequence>